<evidence type="ECO:0000313" key="2">
    <source>
        <dbReference type="Proteomes" id="UP000004849"/>
    </source>
</evidence>
<sequence length="50" mass="5689">MILLAEGSSLLRSSGRYRHTETDYHIDKNSLGVNIVISENKKSFLLRVII</sequence>
<dbReference type="Proteomes" id="UP000004849">
    <property type="component" value="Unassembled WGS sequence"/>
</dbReference>
<organism evidence="1 2">
    <name type="scientific">Phocaeicola dorei DSM 17855</name>
    <dbReference type="NCBI Taxonomy" id="483217"/>
    <lineage>
        <taxon>Bacteria</taxon>
        <taxon>Pseudomonadati</taxon>
        <taxon>Bacteroidota</taxon>
        <taxon>Bacteroidia</taxon>
        <taxon>Bacteroidales</taxon>
        <taxon>Bacteroidaceae</taxon>
        <taxon>Phocaeicola</taxon>
    </lineage>
</organism>
<proteinExistence type="predicted"/>
<reference evidence="1 2" key="1">
    <citation type="submission" date="2008-10" db="EMBL/GenBank/DDBJ databases">
        <title>Draft genome sequence of Bacteroides dorei (DSM 17855).</title>
        <authorList>
            <person name="Sudarsanam P."/>
            <person name="Ley R."/>
            <person name="Guruge J."/>
            <person name="Turnbaugh P.J."/>
            <person name="Mahowald M."/>
            <person name="Liep D."/>
            <person name="Gordon J."/>
        </authorList>
    </citation>
    <scope>NUCLEOTIDE SEQUENCE [LARGE SCALE GENOMIC DNA]</scope>
    <source>
        <strain evidence="1 2">DSM 17855</strain>
    </source>
</reference>
<dbReference type="HOGENOM" id="CLU_3114468_0_0_10"/>
<name>B6W3H5_9BACT</name>
<protein>
    <submittedName>
        <fullName evidence="1">Uncharacterized protein</fullName>
    </submittedName>
</protein>
<dbReference type="EMBL" id="ABWZ01000075">
    <property type="protein sequence ID" value="EEB23415.1"/>
    <property type="molecule type" value="Genomic_DNA"/>
</dbReference>
<gene>
    <name evidence="1" type="ORF">BACDOR_03866</name>
</gene>
<accession>B6W3H5</accession>
<evidence type="ECO:0000313" key="1">
    <source>
        <dbReference type="EMBL" id="EEB23415.1"/>
    </source>
</evidence>
<reference evidence="1 2" key="2">
    <citation type="submission" date="2008-10" db="EMBL/GenBank/DDBJ databases">
        <authorList>
            <person name="Fulton L."/>
            <person name="Clifton S."/>
            <person name="Fulton B."/>
            <person name="Xu J."/>
            <person name="Minx P."/>
            <person name="Pepin K.H."/>
            <person name="Johnson M."/>
            <person name="Thiruvilangam P."/>
            <person name="Bhonagiri V."/>
            <person name="Nash W.E."/>
            <person name="Mardis E.R."/>
            <person name="Wilson R.K."/>
        </authorList>
    </citation>
    <scope>NUCLEOTIDE SEQUENCE [LARGE SCALE GENOMIC DNA]</scope>
    <source>
        <strain evidence="1 2">DSM 17855</strain>
    </source>
</reference>
<dbReference type="AlphaFoldDB" id="B6W3H5"/>